<reference evidence="2" key="1">
    <citation type="submission" date="2020-05" db="EMBL/GenBank/DDBJ databases">
        <authorList>
            <person name="Chiriac C."/>
            <person name="Salcher M."/>
            <person name="Ghai R."/>
            <person name="Kavagutti S V."/>
        </authorList>
    </citation>
    <scope>NUCLEOTIDE SEQUENCE</scope>
</reference>
<dbReference type="EMBL" id="CAFBLX010000460">
    <property type="protein sequence ID" value="CAB4929939.1"/>
    <property type="molecule type" value="Genomic_DNA"/>
</dbReference>
<protein>
    <submittedName>
        <fullName evidence="2">Unannotated protein</fullName>
    </submittedName>
</protein>
<accession>A0A6J7IG13</accession>
<evidence type="ECO:0000256" key="1">
    <source>
        <dbReference type="SAM" id="MobiDB-lite"/>
    </source>
</evidence>
<organism evidence="2">
    <name type="scientific">freshwater metagenome</name>
    <dbReference type="NCBI Taxonomy" id="449393"/>
    <lineage>
        <taxon>unclassified sequences</taxon>
        <taxon>metagenomes</taxon>
        <taxon>ecological metagenomes</taxon>
    </lineage>
</organism>
<evidence type="ECO:0000313" key="2">
    <source>
        <dbReference type="EMBL" id="CAB4929939.1"/>
    </source>
</evidence>
<feature type="region of interest" description="Disordered" evidence="1">
    <location>
        <begin position="1"/>
        <end position="20"/>
    </location>
</feature>
<sequence length="104" mass="10571">MRSCLSRGSRDSSAPSNGAPDAGIPLGALTVCAFSDSPLSVAVTESNHCARTGSPGVSANPIKYRVPASWSNTNARSENTIEASGVAEVCTSCPPVSALSSYPR</sequence>
<gene>
    <name evidence="2" type="ORF">UFOPK3472_04030</name>
</gene>
<proteinExistence type="predicted"/>
<dbReference type="AlphaFoldDB" id="A0A6J7IG13"/>
<name>A0A6J7IG13_9ZZZZ</name>